<dbReference type="FunFam" id="3.30.390.50:FF:000003">
    <property type="entry name" value="Aldehyde oxidase1"/>
    <property type="match status" value="1"/>
</dbReference>
<feature type="binding site" evidence="17">
    <location>
        <position position="849"/>
    </location>
    <ligand>
        <name>Mo-molybdopterin</name>
        <dbReference type="ChEBI" id="CHEBI:71302"/>
    </ligand>
    <ligandPart>
        <name>Mo</name>
        <dbReference type="ChEBI" id="CHEBI:28685"/>
    </ligandPart>
</feature>
<keyword evidence="6 17" id="KW-0479">Metal-binding</keyword>
<dbReference type="FunFam" id="3.30.365.10:FF:000001">
    <property type="entry name" value="Xanthine dehydrogenase oxidase"/>
    <property type="match status" value="1"/>
</dbReference>
<keyword evidence="20" id="KW-1185">Reference proteome</keyword>
<dbReference type="GO" id="GO:0071949">
    <property type="term" value="F:FAD binding"/>
    <property type="evidence" value="ECO:0007669"/>
    <property type="project" value="InterPro"/>
</dbReference>
<comment type="cofactor">
    <cofactor evidence="17">
        <name>[2Fe-2S] cluster</name>
        <dbReference type="ChEBI" id="CHEBI:190135"/>
    </cofactor>
    <text evidence="17">Binds 2 [2Fe-2S] clusters.</text>
</comment>
<evidence type="ECO:0000256" key="16">
    <source>
        <dbReference type="PIRSR" id="PIRSR000127-2"/>
    </source>
</evidence>
<dbReference type="SUPFAM" id="SSF56176">
    <property type="entry name" value="FAD-binding/transporter-associated domain-like"/>
    <property type="match status" value="1"/>
</dbReference>
<dbReference type="Pfam" id="PF00941">
    <property type="entry name" value="FAD_binding_5"/>
    <property type="match status" value="1"/>
</dbReference>
<dbReference type="Gene3D" id="3.30.43.10">
    <property type="entry name" value="Uridine Diphospho-n-acetylenolpyruvylglucosamine Reductase, domain 2"/>
    <property type="match status" value="1"/>
</dbReference>
<feature type="active site" description="Proton acceptor" evidence="15">
    <location>
        <position position="1180"/>
    </location>
</feature>
<dbReference type="GO" id="GO:0005506">
    <property type="term" value="F:iron ion binding"/>
    <property type="evidence" value="ECO:0007669"/>
    <property type="project" value="InterPro"/>
</dbReference>
<evidence type="ECO:0000313" key="20">
    <source>
        <dbReference type="Proteomes" id="UP000000305"/>
    </source>
</evidence>
<evidence type="ECO:0000313" key="19">
    <source>
        <dbReference type="EMBL" id="EFX86357.1"/>
    </source>
</evidence>
<dbReference type="InterPro" id="IPR036856">
    <property type="entry name" value="Ald_Oxase/Xan_DH_a/b_sf"/>
</dbReference>
<dbReference type="OrthoDB" id="8300278at2759"/>
<dbReference type="EMBL" id="GL732530">
    <property type="protein sequence ID" value="EFX86357.1"/>
    <property type="molecule type" value="Genomic_DNA"/>
</dbReference>
<dbReference type="Pfam" id="PF01799">
    <property type="entry name" value="Fer2_2"/>
    <property type="match status" value="1"/>
</dbReference>
<evidence type="ECO:0000256" key="14">
    <source>
        <dbReference type="ARBA" id="ARBA00072265"/>
    </source>
</evidence>
<organism evidence="19 20">
    <name type="scientific">Daphnia pulex</name>
    <name type="common">Water flea</name>
    <dbReference type="NCBI Taxonomy" id="6669"/>
    <lineage>
        <taxon>Eukaryota</taxon>
        <taxon>Metazoa</taxon>
        <taxon>Ecdysozoa</taxon>
        <taxon>Arthropoda</taxon>
        <taxon>Crustacea</taxon>
        <taxon>Branchiopoda</taxon>
        <taxon>Diplostraca</taxon>
        <taxon>Cladocera</taxon>
        <taxon>Anomopoda</taxon>
        <taxon>Daphniidae</taxon>
        <taxon>Daphnia</taxon>
    </lineage>
</organism>
<evidence type="ECO:0000256" key="7">
    <source>
        <dbReference type="ARBA" id="ARBA00022827"/>
    </source>
</evidence>
<sequence length="1235" mass="135327">MCREGGCGACVVTLSNNDPVTGNKQCRAVNSCLLPLLSCHGSEITTVEGIGNKKDGYHPVQSQLADMNGSQCGYCSPGMVMSMYSLLQKNSGAGVTMKEIESSLGGNICRCTGYRPIMDAFKTFAKDAPQELKSRCVDVEDLGNAICPKTGSACQGHCESNGLAKVVDGEIFKMGNWYRPESLEQLMALLSSFGREVKYRLVAGNTGTGVYKDDGPYDVYVDINKIGDLYQVSKESPLIIGGGINLTVMQETLSSIGSTNPDYWYAVTLAEHIEKIGSVPVRNAGSIAGNLMMKHGHREFPSDLFIVLETVGAKITIISCKREIQQLTLEQFLETDMNGQIILHVTLPPLSTDHIIKTFKIMPRSCNAHAYINAGFCAKISRQENIRIVGKPTIIFGGIRTSLVHAIETENFLADKFLDDEMTFQNALKMLDQELCPEEHLLNPDSDYLKTVAQGLFYKFVLTIIGDKAAPEFRSGALNLERKMMSGKQDYDTDSKEWPVNQPTIKVEARAQCSGEAKYIDDIPVCSDELFGVFVLSTVANCYIDQIDASDALKIDGVVAFLEAKSIKTDNLFVFAQGAFDSQNNEEVFCSGKVLYAGQSLGLIVASSQSIAARAAKLVRITYKDHQKPVLTIKEAMKNPERTMIHAAFGPPNVFDAGDVQGGFSSSETVIEGEFEIGTQYHFYMETLVAVCVPVEDGMNIYCSTQDQDAVQNAVARCLKLHKAQVNVETRRLGGSYGGKISRSTLVATACAIAAYELSKPVRISLDLDSNMALVGGRLPYYCQYKAGTDKDGVIQAVDMKIVSDCGGNFNEGTAFFAASFAKNCYAAKSWKFTPFLAKTDTPSNTYCRAPGTTQGIAIIENLIEHLAKIRQEDPLEFRLKNLNTSGNEEANSMRKIIDEVRRSSEFDKRLGEIKEFNSNNRWKKRGINLLPMVYPVESFPFRYNVLVAIHHEGGSVAVSHGGIECGQGINTKVTQVVARELGIDISLISVKPTNTLTNTNGSVTGGSVTSEMNCYAAMKACQDLKNRMLPIKEKLPDASWSELVEQCFNSNIDLTARHYYTSDDKVRGYIIHGATVSEVEVDVLTGEKLLRRVDILEDAGQSLSPLIDIGQIEGAFVMGVGLWTSEKITYDPHTGQKLSRGTWNYKPPVNSDIPMDFRITMLKNAAHPNGILRSKATGEPPLCMSVSVLFALRSAVDAARSDAGNPGWYRMDGPATIDKLHKMMLTNSAQYLFQ</sequence>
<proteinExistence type="inferred from homology"/>
<dbReference type="InterPro" id="IPR036318">
    <property type="entry name" value="FAD-bd_PCMH-like_sf"/>
</dbReference>
<feature type="binding site" evidence="16">
    <location>
        <begin position="286"/>
        <end position="290"/>
    </location>
    <ligand>
        <name>FAD</name>
        <dbReference type="ChEBI" id="CHEBI:57692"/>
    </ligand>
</feature>
<dbReference type="FunFam" id="1.10.150.120:FF:000013">
    <property type="entry name" value="Predicted protein"/>
    <property type="match status" value="1"/>
</dbReference>
<dbReference type="InterPro" id="IPR016208">
    <property type="entry name" value="Ald_Oxase/xanthine_DH-like"/>
</dbReference>
<dbReference type="InterPro" id="IPR005107">
    <property type="entry name" value="CO_DH_flav_C"/>
</dbReference>
<dbReference type="PROSITE" id="PS51387">
    <property type="entry name" value="FAD_PCMH"/>
    <property type="match status" value="1"/>
</dbReference>
<keyword evidence="7 16" id="KW-0274">FAD</keyword>
<dbReference type="InterPro" id="IPR012675">
    <property type="entry name" value="Beta-grasp_dom_sf"/>
</dbReference>
<evidence type="ECO:0000256" key="8">
    <source>
        <dbReference type="ARBA" id="ARBA00023002"/>
    </source>
</evidence>
<dbReference type="InterPro" id="IPR006058">
    <property type="entry name" value="2Fe2S_fd_BS"/>
</dbReference>
<feature type="binding site" evidence="17">
    <location>
        <position position="109"/>
    </location>
    <ligand>
        <name>[2Fe-2S] cluster</name>
        <dbReference type="ChEBI" id="CHEBI:190135"/>
        <label>2</label>
    </ligand>
</feature>
<accession>E9G266</accession>
<feature type="binding site" evidence="16">
    <location>
        <position position="360"/>
    </location>
    <ligand>
        <name>FAD</name>
        <dbReference type="ChEBI" id="CHEBI:57692"/>
    </ligand>
</feature>
<protein>
    <recommendedName>
        <fullName evidence="14">Indole-3-acetaldehyde oxidase</fullName>
    </recommendedName>
</protein>
<dbReference type="InterPro" id="IPR016169">
    <property type="entry name" value="FAD-bd_PCMH_sub2"/>
</dbReference>
<dbReference type="Gene3D" id="3.10.20.30">
    <property type="match status" value="1"/>
</dbReference>
<feature type="binding site" evidence="17">
    <location>
        <position position="32"/>
    </location>
    <ligand>
        <name>[2Fe-2S] cluster</name>
        <dbReference type="ChEBI" id="CHEBI:190135"/>
        <label>1</label>
    </ligand>
</feature>
<evidence type="ECO:0000256" key="13">
    <source>
        <dbReference type="ARBA" id="ARBA00052415"/>
    </source>
</evidence>
<evidence type="ECO:0000256" key="10">
    <source>
        <dbReference type="ARBA" id="ARBA00023014"/>
    </source>
</evidence>
<dbReference type="InterPro" id="IPR036683">
    <property type="entry name" value="CO_DH_flav_C_dom_sf"/>
</dbReference>
<keyword evidence="8" id="KW-0560">Oxidoreductase</keyword>
<evidence type="ECO:0000259" key="18">
    <source>
        <dbReference type="PROSITE" id="PS51387"/>
    </source>
</evidence>
<dbReference type="Pfam" id="PF03450">
    <property type="entry name" value="CO_deh_flav_C"/>
    <property type="match status" value="1"/>
</dbReference>
<evidence type="ECO:0000256" key="6">
    <source>
        <dbReference type="ARBA" id="ARBA00022723"/>
    </source>
</evidence>
<dbReference type="Pfam" id="PF20256">
    <property type="entry name" value="MoCoBD_2"/>
    <property type="match status" value="1"/>
</dbReference>
<dbReference type="Gene3D" id="3.30.465.10">
    <property type="match status" value="1"/>
</dbReference>
<dbReference type="InterPro" id="IPR036884">
    <property type="entry name" value="2Fe-2S-bd_dom_sf"/>
</dbReference>
<feature type="binding site" evidence="17">
    <location>
        <position position="706"/>
    </location>
    <ligand>
        <name>Mo-molybdopterin</name>
        <dbReference type="ChEBI" id="CHEBI:71302"/>
    </ligand>
    <ligandPart>
        <name>Mo</name>
        <dbReference type="ChEBI" id="CHEBI:28685"/>
    </ligandPart>
</feature>
<dbReference type="KEGG" id="dpx:DAPPUDRAFT_308494"/>
<dbReference type="Gene3D" id="3.30.365.10">
    <property type="entry name" value="Aldehyde oxidase/xanthine dehydrogenase, molybdopterin binding domain"/>
    <property type="match status" value="4"/>
</dbReference>
<dbReference type="OMA" id="HWYWPKT"/>
<dbReference type="SMART" id="SM01092">
    <property type="entry name" value="CO_deh_flav_C"/>
    <property type="match status" value="1"/>
</dbReference>
<dbReference type="PhylomeDB" id="E9G266"/>
<dbReference type="FunFam" id="3.30.365.10:FF:000008">
    <property type="entry name" value="Aldehyde oxidase1"/>
    <property type="match status" value="1"/>
</dbReference>
<comment type="cofactor">
    <cofactor evidence="17">
        <name>Mo-molybdopterin</name>
        <dbReference type="ChEBI" id="CHEBI:71302"/>
    </cofactor>
    <text evidence="17">Binds 1 Mo-molybdopterin (Mo-MPT) cofactor per subunit.</text>
</comment>
<dbReference type="InterPro" id="IPR000674">
    <property type="entry name" value="Ald_Oxase/Xan_DH_a/b"/>
</dbReference>
<dbReference type="SUPFAM" id="SSF56003">
    <property type="entry name" value="Molybdenum cofactor-binding domain"/>
    <property type="match status" value="1"/>
</dbReference>
<dbReference type="GO" id="GO:0051537">
    <property type="term" value="F:2 iron, 2 sulfur cluster binding"/>
    <property type="evidence" value="ECO:0007669"/>
    <property type="project" value="UniProtKB-KW"/>
</dbReference>
<evidence type="ECO:0000256" key="17">
    <source>
        <dbReference type="PIRSR" id="PIRSR000127-3"/>
    </source>
</evidence>
<comment type="catalytic activity">
    <reaction evidence="13">
        <text>indole-3-acetaldehyde + O2 + H2O = (indol-3-yl)acetate + H2O2 + H(+)</text>
        <dbReference type="Rhea" id="RHEA:16277"/>
        <dbReference type="ChEBI" id="CHEBI:15377"/>
        <dbReference type="ChEBI" id="CHEBI:15378"/>
        <dbReference type="ChEBI" id="CHEBI:15379"/>
        <dbReference type="ChEBI" id="CHEBI:16240"/>
        <dbReference type="ChEBI" id="CHEBI:18086"/>
        <dbReference type="ChEBI" id="CHEBI:30854"/>
        <dbReference type="EC" id="1.2.3.7"/>
    </reaction>
</comment>
<dbReference type="InterPro" id="IPR002346">
    <property type="entry name" value="Mopterin_DH_FAD-bd"/>
</dbReference>
<feature type="binding site" evidence="17">
    <location>
        <position position="72"/>
    </location>
    <ligand>
        <name>[2Fe-2S] cluster</name>
        <dbReference type="ChEBI" id="CHEBI:190135"/>
        <label>2</label>
    </ligand>
</feature>
<dbReference type="GO" id="GO:0016491">
    <property type="term" value="F:oxidoreductase activity"/>
    <property type="evidence" value="ECO:0000318"/>
    <property type="project" value="GO_Central"/>
</dbReference>
<evidence type="ECO:0000256" key="11">
    <source>
        <dbReference type="ARBA" id="ARBA00023140"/>
    </source>
</evidence>
<dbReference type="PANTHER" id="PTHR11908:SF132">
    <property type="entry name" value="ALDEHYDE OXIDASE 1-RELATED"/>
    <property type="match status" value="1"/>
</dbReference>
<dbReference type="STRING" id="6669.E9G266"/>
<dbReference type="Gene3D" id="3.30.390.50">
    <property type="entry name" value="CO dehydrogenase flavoprotein, C-terminal domain"/>
    <property type="match status" value="1"/>
</dbReference>
<dbReference type="Proteomes" id="UP000000305">
    <property type="component" value="Unassembled WGS sequence"/>
</dbReference>
<dbReference type="SMR" id="E9G266"/>
<dbReference type="InterPro" id="IPR036010">
    <property type="entry name" value="2Fe-2S_ferredoxin-like_sf"/>
</dbReference>
<dbReference type="FunFam" id="3.90.1170.50:FF:000003">
    <property type="entry name" value="Aldehyde oxidase"/>
    <property type="match status" value="1"/>
</dbReference>
<dbReference type="Pfam" id="PF02738">
    <property type="entry name" value="MoCoBD_1"/>
    <property type="match status" value="1"/>
</dbReference>
<evidence type="ECO:0000256" key="5">
    <source>
        <dbReference type="ARBA" id="ARBA00022714"/>
    </source>
</evidence>
<name>E9G266_DAPPU</name>
<keyword evidence="10 17" id="KW-0411">Iron-sulfur</keyword>
<dbReference type="InterPro" id="IPR008274">
    <property type="entry name" value="AldOxase/xan_DH_MoCoBD1"/>
</dbReference>
<dbReference type="PIRSF" id="PIRSF000127">
    <property type="entry name" value="Xanthine_DH"/>
    <property type="match status" value="1"/>
</dbReference>
<dbReference type="Pfam" id="PF01315">
    <property type="entry name" value="Ald_Xan_dh_C"/>
    <property type="match status" value="1"/>
</dbReference>
<comment type="similarity">
    <text evidence="2">Belongs to the xanthine dehydrogenase family.</text>
</comment>
<dbReference type="SMART" id="SM01008">
    <property type="entry name" value="Ald_Xan_dh_C"/>
    <property type="match status" value="1"/>
</dbReference>
<comment type="cofactor">
    <cofactor evidence="16">
        <name>FAD</name>
        <dbReference type="ChEBI" id="CHEBI:57692"/>
    </cofactor>
</comment>
<reference evidence="19 20" key="1">
    <citation type="journal article" date="2011" name="Science">
        <title>The ecoresponsive genome of Daphnia pulex.</title>
        <authorList>
            <person name="Colbourne J.K."/>
            <person name="Pfrender M.E."/>
            <person name="Gilbert D."/>
            <person name="Thomas W.K."/>
            <person name="Tucker A."/>
            <person name="Oakley T.H."/>
            <person name="Tokishita S."/>
            <person name="Aerts A."/>
            <person name="Arnold G.J."/>
            <person name="Basu M.K."/>
            <person name="Bauer D.J."/>
            <person name="Caceres C.E."/>
            <person name="Carmel L."/>
            <person name="Casola C."/>
            <person name="Choi J.H."/>
            <person name="Detter J.C."/>
            <person name="Dong Q."/>
            <person name="Dusheyko S."/>
            <person name="Eads B.D."/>
            <person name="Frohlich T."/>
            <person name="Geiler-Samerotte K.A."/>
            <person name="Gerlach D."/>
            <person name="Hatcher P."/>
            <person name="Jogdeo S."/>
            <person name="Krijgsveld J."/>
            <person name="Kriventseva E.V."/>
            <person name="Kultz D."/>
            <person name="Laforsch C."/>
            <person name="Lindquist E."/>
            <person name="Lopez J."/>
            <person name="Manak J.R."/>
            <person name="Muller J."/>
            <person name="Pangilinan J."/>
            <person name="Patwardhan R.P."/>
            <person name="Pitluck S."/>
            <person name="Pritham E.J."/>
            <person name="Rechtsteiner A."/>
            <person name="Rho M."/>
            <person name="Rogozin I.B."/>
            <person name="Sakarya O."/>
            <person name="Salamov A."/>
            <person name="Schaack S."/>
            <person name="Shapiro H."/>
            <person name="Shiga Y."/>
            <person name="Skalitzky C."/>
            <person name="Smith Z."/>
            <person name="Souvorov A."/>
            <person name="Sung W."/>
            <person name="Tang Z."/>
            <person name="Tsuchiya D."/>
            <person name="Tu H."/>
            <person name="Vos H."/>
            <person name="Wang M."/>
            <person name="Wolf Y.I."/>
            <person name="Yamagata H."/>
            <person name="Yamada T."/>
            <person name="Ye Y."/>
            <person name="Shaw J.R."/>
            <person name="Andrews J."/>
            <person name="Crease T.J."/>
            <person name="Tang H."/>
            <person name="Lucas S.M."/>
            <person name="Robertson H.M."/>
            <person name="Bork P."/>
            <person name="Koonin E.V."/>
            <person name="Zdobnov E.M."/>
            <person name="Grigoriev I.V."/>
            <person name="Lynch M."/>
            <person name="Boore J.L."/>
        </authorList>
    </citation>
    <scope>NUCLEOTIDE SEQUENCE [LARGE SCALE GENOMIC DNA]</scope>
</reference>
<dbReference type="Gene3D" id="1.10.150.120">
    <property type="entry name" value="[2Fe-2S]-binding domain"/>
    <property type="match status" value="1"/>
</dbReference>
<dbReference type="InterPro" id="IPR016166">
    <property type="entry name" value="FAD-bd_PCMH"/>
</dbReference>
<feature type="binding site" evidence="17">
    <location>
        <position position="75"/>
    </location>
    <ligand>
        <name>[2Fe-2S] cluster</name>
        <dbReference type="ChEBI" id="CHEBI:190135"/>
        <label>2</label>
    </ligand>
</feature>
<dbReference type="SUPFAM" id="SSF54665">
    <property type="entry name" value="CO dehydrogenase molybdoprotein N-domain-like"/>
    <property type="match status" value="1"/>
</dbReference>
<evidence type="ECO:0000256" key="3">
    <source>
        <dbReference type="ARBA" id="ARBA00022505"/>
    </source>
</evidence>
<dbReference type="HOGENOM" id="CLU_001681_1_0_1"/>
<dbReference type="FunCoup" id="E9G266">
    <property type="interactions" value="193"/>
</dbReference>
<dbReference type="AlphaFoldDB" id="E9G266"/>
<feature type="binding site" evidence="17">
    <location>
        <position position="2"/>
    </location>
    <ligand>
        <name>[2Fe-2S] cluster</name>
        <dbReference type="ChEBI" id="CHEBI:190135"/>
        <label>1</label>
    </ligand>
</feature>
<evidence type="ECO:0000256" key="9">
    <source>
        <dbReference type="ARBA" id="ARBA00023004"/>
    </source>
</evidence>
<comment type="subcellular location">
    <subcellularLocation>
        <location evidence="1">Peroxisome</location>
    </subcellularLocation>
</comment>
<evidence type="ECO:0000256" key="1">
    <source>
        <dbReference type="ARBA" id="ARBA00004275"/>
    </source>
</evidence>
<dbReference type="InterPro" id="IPR046867">
    <property type="entry name" value="AldOxase/xan_DH_MoCoBD2"/>
</dbReference>
<dbReference type="InParanoid" id="E9G266"/>
<keyword evidence="9 17" id="KW-0408">Iron</keyword>
<feature type="domain" description="FAD-binding PCMH-type" evidence="18">
    <location>
        <begin position="170"/>
        <end position="352"/>
    </location>
</feature>
<evidence type="ECO:0000256" key="4">
    <source>
        <dbReference type="ARBA" id="ARBA00022630"/>
    </source>
</evidence>
<feature type="binding site" evidence="17">
    <location>
        <position position="111"/>
    </location>
    <ligand>
        <name>[2Fe-2S] cluster</name>
        <dbReference type="ChEBI" id="CHEBI:190135"/>
        <label>2</label>
    </ligand>
</feature>
<evidence type="ECO:0000256" key="15">
    <source>
        <dbReference type="PIRSR" id="PIRSR000127-1"/>
    </source>
</evidence>
<gene>
    <name evidence="19" type="ORF">DAPPUDRAFT_308494</name>
</gene>
<evidence type="ECO:0000256" key="2">
    <source>
        <dbReference type="ARBA" id="ARBA00006849"/>
    </source>
</evidence>
<feature type="binding site" evidence="17">
    <location>
        <position position="7"/>
    </location>
    <ligand>
        <name>[2Fe-2S] cluster</name>
        <dbReference type="ChEBI" id="CHEBI:190135"/>
        <label>1</label>
    </ligand>
</feature>
<dbReference type="Gene3D" id="3.90.1170.50">
    <property type="entry name" value="Aldehyde oxidase/xanthine dehydrogenase, a/b hammerhead"/>
    <property type="match status" value="1"/>
</dbReference>
<dbReference type="InterPro" id="IPR016167">
    <property type="entry name" value="FAD-bd_PCMH_sub1"/>
</dbReference>
<keyword evidence="11" id="KW-0576">Peroxisome</keyword>
<dbReference type="GO" id="GO:0050302">
    <property type="term" value="F:indole-3-acetaldehyde oxidase activity"/>
    <property type="evidence" value="ECO:0007669"/>
    <property type="project" value="UniProtKB-EC"/>
</dbReference>
<dbReference type="InterPro" id="IPR037165">
    <property type="entry name" value="AldOxase/xan_DH_Mopterin-bd_sf"/>
</dbReference>
<evidence type="ECO:0000256" key="12">
    <source>
        <dbReference type="ARBA" id="ARBA00034078"/>
    </source>
</evidence>
<dbReference type="PANTHER" id="PTHR11908">
    <property type="entry name" value="XANTHINE DEHYDROGENASE"/>
    <property type="match status" value="1"/>
</dbReference>
<dbReference type="InterPro" id="IPR002888">
    <property type="entry name" value="2Fe-2S-bd"/>
</dbReference>
<feature type="binding site" evidence="17">
    <location>
        <position position="10"/>
    </location>
    <ligand>
        <name>[2Fe-2S] cluster</name>
        <dbReference type="ChEBI" id="CHEBI:190135"/>
        <label>1</label>
    </ligand>
</feature>
<feature type="binding site" evidence="17">
    <location>
        <position position="1007"/>
    </location>
    <ligand>
        <name>Mo-molybdopterin</name>
        <dbReference type="ChEBI" id="CHEBI:71302"/>
    </ligand>
    <ligandPart>
        <name>Mo</name>
        <dbReference type="ChEBI" id="CHEBI:28685"/>
    </ligandPart>
</feature>
<dbReference type="SUPFAM" id="SSF54292">
    <property type="entry name" value="2Fe-2S ferredoxin-like"/>
    <property type="match status" value="1"/>
</dbReference>
<dbReference type="eggNOG" id="KOG0430">
    <property type="taxonomic scope" value="Eukaryota"/>
</dbReference>
<comment type="cofactor">
    <cofactor evidence="12">
        <name>[2Fe-2S] cluster</name>
        <dbReference type="ChEBI" id="CHEBI:190135"/>
    </cofactor>
</comment>
<dbReference type="PROSITE" id="PS00197">
    <property type="entry name" value="2FE2S_FER_1"/>
    <property type="match status" value="1"/>
</dbReference>
<dbReference type="GO" id="GO:0005777">
    <property type="term" value="C:peroxisome"/>
    <property type="evidence" value="ECO:0007669"/>
    <property type="project" value="UniProtKB-SubCell"/>
</dbReference>
<dbReference type="SUPFAM" id="SSF47741">
    <property type="entry name" value="CO dehydrogenase ISP C-domain like"/>
    <property type="match status" value="1"/>
</dbReference>
<keyword evidence="3 17" id="KW-0500">Molybdenum</keyword>
<keyword evidence="5 17" id="KW-0001">2Fe-2S</keyword>
<keyword evidence="4" id="KW-0285">Flavoprotein</keyword>
<dbReference type="SUPFAM" id="SSF55447">
    <property type="entry name" value="CO dehydrogenase flavoprotein C-terminal domain-like"/>
    <property type="match status" value="1"/>
</dbReference>
<dbReference type="FunFam" id="3.30.465.10:FF:000013">
    <property type="entry name" value="Aldehyde oxidase"/>
    <property type="match status" value="1"/>
</dbReference>